<evidence type="ECO:0000256" key="3">
    <source>
        <dbReference type="ARBA" id="ARBA00015716"/>
    </source>
</evidence>
<organism evidence="6 7">
    <name type="scientific">Alkalispirillum mobile</name>
    <dbReference type="NCBI Taxonomy" id="85925"/>
    <lineage>
        <taxon>Bacteria</taxon>
        <taxon>Pseudomonadati</taxon>
        <taxon>Pseudomonadota</taxon>
        <taxon>Gammaproteobacteria</taxon>
        <taxon>Chromatiales</taxon>
        <taxon>Ectothiorhodospiraceae</taxon>
        <taxon>Alkalispirillum</taxon>
    </lineage>
</organism>
<evidence type="ECO:0000256" key="2">
    <source>
        <dbReference type="ARBA" id="ARBA00010740"/>
    </source>
</evidence>
<dbReference type="AlphaFoldDB" id="A0A498C5T2"/>
<accession>A0A498C5T2</accession>
<comment type="function">
    <text evidence="1">Plays a role in synthesis, processing and/or stability of 23S rRNA.</text>
</comment>
<evidence type="ECO:0000256" key="4">
    <source>
        <dbReference type="ARBA" id="ARBA00022517"/>
    </source>
</evidence>
<proteinExistence type="inferred from homology"/>
<comment type="similarity">
    <text evidence="2">Belongs to the DUF177 domain family.</text>
</comment>
<dbReference type="InterPro" id="IPR039255">
    <property type="entry name" value="YceD_bac"/>
</dbReference>
<keyword evidence="4" id="KW-0690">Ribosome biogenesis</keyword>
<evidence type="ECO:0000256" key="5">
    <source>
        <dbReference type="ARBA" id="ARBA00031841"/>
    </source>
</evidence>
<gene>
    <name evidence="6" type="ORF">DFR31_0275</name>
</gene>
<dbReference type="Pfam" id="PF02620">
    <property type="entry name" value="YceD"/>
    <property type="match status" value="1"/>
</dbReference>
<name>A0A498C5T2_9GAMM</name>
<dbReference type="EMBL" id="RCDA01000001">
    <property type="protein sequence ID" value="RLK50379.1"/>
    <property type="molecule type" value="Genomic_DNA"/>
</dbReference>
<dbReference type="PANTHER" id="PTHR38099">
    <property type="entry name" value="LARGE RIBOSOMAL RNA SUBUNIT ACCUMULATION PROTEIN YCED"/>
    <property type="match status" value="1"/>
</dbReference>
<evidence type="ECO:0000313" key="6">
    <source>
        <dbReference type="EMBL" id="RLK50379.1"/>
    </source>
</evidence>
<dbReference type="Proteomes" id="UP000275461">
    <property type="component" value="Unassembled WGS sequence"/>
</dbReference>
<dbReference type="GO" id="GO:0005829">
    <property type="term" value="C:cytosol"/>
    <property type="evidence" value="ECO:0007669"/>
    <property type="project" value="TreeGrafter"/>
</dbReference>
<evidence type="ECO:0000256" key="1">
    <source>
        <dbReference type="ARBA" id="ARBA00002868"/>
    </source>
</evidence>
<evidence type="ECO:0000313" key="7">
    <source>
        <dbReference type="Proteomes" id="UP000275461"/>
    </source>
</evidence>
<sequence length="193" mass="21153">MPLAGKRFDTTGGPNYDCGLMSNSRLPEHLVHDMFTEAGTPLEGRLPRALLARLSKASMTEDAGSTVSIALRAWRDDQGRKRLSGSVQGHVTLLCQRCLQHYEQRLEADVELALVASEKEAEALPVEFDPLVMETGKLMLASVVEDELLLAMPVIARHADGECTPPGHPAEPLLETTQDNQNPFAVLERLKKS</sequence>
<keyword evidence="7" id="KW-1185">Reference proteome</keyword>
<protein>
    <recommendedName>
        <fullName evidence="3">Large ribosomal RNA subunit accumulation protein YceD</fullName>
    </recommendedName>
    <alternativeName>
        <fullName evidence="5">23S rRNA accumulation protein YceD</fullName>
    </alternativeName>
</protein>
<dbReference type="PANTHER" id="PTHR38099:SF1">
    <property type="entry name" value="LARGE RIBOSOMAL RNA SUBUNIT ACCUMULATION PROTEIN YCED"/>
    <property type="match status" value="1"/>
</dbReference>
<dbReference type="InterPro" id="IPR003772">
    <property type="entry name" value="YceD"/>
</dbReference>
<reference evidence="6 7" key="1">
    <citation type="submission" date="2018-10" db="EMBL/GenBank/DDBJ databases">
        <title>Genomic Encyclopedia of Type Strains, Phase IV (KMG-IV): sequencing the most valuable type-strain genomes for metagenomic binning, comparative biology and taxonomic classification.</title>
        <authorList>
            <person name="Goeker M."/>
        </authorList>
    </citation>
    <scope>NUCLEOTIDE SEQUENCE [LARGE SCALE GENOMIC DNA]</scope>
    <source>
        <strain evidence="6 7">DSM 12769</strain>
    </source>
</reference>
<dbReference type="GO" id="GO:0042254">
    <property type="term" value="P:ribosome biogenesis"/>
    <property type="evidence" value="ECO:0007669"/>
    <property type="project" value="UniProtKB-KW"/>
</dbReference>
<comment type="caution">
    <text evidence="6">The sequence shown here is derived from an EMBL/GenBank/DDBJ whole genome shotgun (WGS) entry which is preliminary data.</text>
</comment>